<feature type="compositionally biased region" description="Polar residues" evidence="1">
    <location>
        <begin position="1"/>
        <end position="14"/>
    </location>
</feature>
<reference evidence="3 4" key="2">
    <citation type="journal article" date="2016" name="Int. J. Syst. Evol. Microbiol.">
        <title>Flavisolibacter tropicus sp. nov., isolated from tropical soil.</title>
        <authorList>
            <person name="Lee J.J."/>
            <person name="Kang M.S."/>
            <person name="Kim G.S."/>
            <person name="Lee C.S."/>
            <person name="Lim S."/>
            <person name="Lee J."/>
            <person name="Roh S.H."/>
            <person name="Kang H."/>
            <person name="Ha J.M."/>
            <person name="Bae S."/>
            <person name="Jung H.Y."/>
            <person name="Kim M.K."/>
        </authorList>
    </citation>
    <scope>NUCLEOTIDE SEQUENCE [LARGE SCALE GENOMIC DNA]</scope>
    <source>
        <strain evidence="3 4">LCS9</strain>
    </source>
</reference>
<reference evidence="4" key="1">
    <citation type="submission" date="2015-01" db="EMBL/GenBank/DDBJ databases">
        <title>Flavisolibacter sp./LCS9/ whole genome sequencing.</title>
        <authorList>
            <person name="Kim M.K."/>
            <person name="Srinivasan S."/>
            <person name="Lee J.-J."/>
        </authorList>
    </citation>
    <scope>NUCLEOTIDE SEQUENCE [LARGE SCALE GENOMIC DNA]</scope>
    <source>
        <strain evidence="4">LCS9</strain>
    </source>
</reference>
<dbReference type="STRING" id="1492898.SY85_01655"/>
<evidence type="ECO:0000313" key="4">
    <source>
        <dbReference type="Proteomes" id="UP000077177"/>
    </source>
</evidence>
<evidence type="ECO:0000256" key="2">
    <source>
        <dbReference type="SAM" id="Phobius"/>
    </source>
</evidence>
<dbReference type="AlphaFoldDB" id="A0A172TQW7"/>
<organism evidence="3 4">
    <name type="scientific">Flavisolibacter tropicus</name>
    <dbReference type="NCBI Taxonomy" id="1492898"/>
    <lineage>
        <taxon>Bacteria</taxon>
        <taxon>Pseudomonadati</taxon>
        <taxon>Bacteroidota</taxon>
        <taxon>Chitinophagia</taxon>
        <taxon>Chitinophagales</taxon>
        <taxon>Chitinophagaceae</taxon>
        <taxon>Flavisolibacter</taxon>
    </lineage>
</organism>
<dbReference type="Proteomes" id="UP000077177">
    <property type="component" value="Chromosome"/>
</dbReference>
<feature type="transmembrane region" description="Helical" evidence="2">
    <location>
        <begin position="88"/>
        <end position="121"/>
    </location>
</feature>
<dbReference type="EMBL" id="CP011390">
    <property type="protein sequence ID" value="ANE49398.1"/>
    <property type="molecule type" value="Genomic_DNA"/>
</dbReference>
<dbReference type="KEGG" id="fla:SY85_01655"/>
<gene>
    <name evidence="3" type="ORF">SY85_01655</name>
</gene>
<keyword evidence="2" id="KW-1133">Transmembrane helix</keyword>
<proteinExistence type="predicted"/>
<keyword evidence="2" id="KW-0472">Membrane</keyword>
<keyword evidence="4" id="KW-1185">Reference proteome</keyword>
<evidence type="ECO:0000313" key="3">
    <source>
        <dbReference type="EMBL" id="ANE49398.1"/>
    </source>
</evidence>
<name>A0A172TQW7_9BACT</name>
<feature type="region of interest" description="Disordered" evidence="1">
    <location>
        <begin position="1"/>
        <end position="22"/>
    </location>
</feature>
<feature type="transmembrane region" description="Helical" evidence="2">
    <location>
        <begin position="28"/>
        <end position="44"/>
    </location>
</feature>
<keyword evidence="2" id="KW-0812">Transmembrane</keyword>
<sequence>MAFSASTVASSQPAPVQPAKTTDHTGMASLLATLMLTMYAAQKSKKQMRKLKRKAAFTLLKLKMQSALSPVTSMFSKQPAQSVSNRTLLYILLGVAFIILLFVSWPAAIVLLLLGILLVLLMK</sequence>
<dbReference type="PATRIC" id="fig|1492898.3.peg.367"/>
<dbReference type="RefSeq" id="WP_066401486.1">
    <property type="nucleotide sequence ID" value="NZ_CP011390.1"/>
</dbReference>
<evidence type="ECO:0000256" key="1">
    <source>
        <dbReference type="SAM" id="MobiDB-lite"/>
    </source>
</evidence>
<protein>
    <submittedName>
        <fullName evidence="3">Uncharacterized protein</fullName>
    </submittedName>
</protein>
<accession>A0A172TQW7</accession>